<sequence length="139" mass="15611">MTDVVALDPHAEMGMLPIEEELVEPACKSAQGSPDVIVTHERTRTVEEEDRMYNYTLEEWLATLKTPEFQRSKRKLFAASSVYVLSKAVSTKLDPVVRRVVEFVFSTPDNAGYVVETPSLKLARLHLLTLKHAIGSIPK</sequence>
<dbReference type="Proteomes" id="UP001497516">
    <property type="component" value="Chromosome 7"/>
</dbReference>
<evidence type="ECO:0000313" key="2">
    <source>
        <dbReference type="Proteomes" id="UP001497516"/>
    </source>
</evidence>
<evidence type="ECO:0000313" key="1">
    <source>
        <dbReference type="EMBL" id="CAL1402317.1"/>
    </source>
</evidence>
<gene>
    <name evidence="1" type="ORF">LTRI10_LOCUS42325</name>
</gene>
<protein>
    <submittedName>
        <fullName evidence="1">Uncharacterized protein</fullName>
    </submittedName>
</protein>
<organism evidence="1 2">
    <name type="scientific">Linum trigynum</name>
    <dbReference type="NCBI Taxonomy" id="586398"/>
    <lineage>
        <taxon>Eukaryota</taxon>
        <taxon>Viridiplantae</taxon>
        <taxon>Streptophyta</taxon>
        <taxon>Embryophyta</taxon>
        <taxon>Tracheophyta</taxon>
        <taxon>Spermatophyta</taxon>
        <taxon>Magnoliopsida</taxon>
        <taxon>eudicotyledons</taxon>
        <taxon>Gunneridae</taxon>
        <taxon>Pentapetalae</taxon>
        <taxon>rosids</taxon>
        <taxon>fabids</taxon>
        <taxon>Malpighiales</taxon>
        <taxon>Linaceae</taxon>
        <taxon>Linum</taxon>
    </lineage>
</organism>
<keyword evidence="2" id="KW-1185">Reference proteome</keyword>
<dbReference type="AlphaFoldDB" id="A0AAV2FW86"/>
<accession>A0AAV2FW86</accession>
<proteinExistence type="predicted"/>
<reference evidence="1 2" key="1">
    <citation type="submission" date="2024-04" db="EMBL/GenBank/DDBJ databases">
        <authorList>
            <person name="Fracassetti M."/>
        </authorList>
    </citation>
    <scope>NUCLEOTIDE SEQUENCE [LARGE SCALE GENOMIC DNA]</scope>
</reference>
<name>A0AAV2FW86_9ROSI</name>
<dbReference type="EMBL" id="OZ034820">
    <property type="protein sequence ID" value="CAL1402317.1"/>
    <property type="molecule type" value="Genomic_DNA"/>
</dbReference>